<dbReference type="Gene3D" id="1.10.8.80">
    <property type="entry name" value="Magnesium chelatase subunit I, C-Terminal domain"/>
    <property type="match status" value="1"/>
</dbReference>
<organism evidence="2 3">
    <name type="scientific">Actinacidiphila yanglinensis</name>
    <dbReference type="NCBI Taxonomy" id="310779"/>
    <lineage>
        <taxon>Bacteria</taxon>
        <taxon>Bacillati</taxon>
        <taxon>Actinomycetota</taxon>
        <taxon>Actinomycetes</taxon>
        <taxon>Kitasatosporales</taxon>
        <taxon>Streptomycetaceae</taxon>
        <taxon>Actinacidiphila</taxon>
    </lineage>
</organism>
<dbReference type="GO" id="GO:0005524">
    <property type="term" value="F:ATP binding"/>
    <property type="evidence" value="ECO:0007669"/>
    <property type="project" value="InterPro"/>
</dbReference>
<dbReference type="InterPro" id="IPR041628">
    <property type="entry name" value="ChlI/MoxR_AAA_lid"/>
</dbReference>
<dbReference type="InterPro" id="IPR027417">
    <property type="entry name" value="P-loop_NTPase"/>
</dbReference>
<dbReference type="InterPro" id="IPR052989">
    <property type="entry name" value="Mg-chelatase_DI-like"/>
</dbReference>
<protein>
    <submittedName>
        <fullName evidence="2">Protoporphyrin IX magnesium-chelatase</fullName>
    </submittedName>
</protein>
<dbReference type="EMBL" id="FNVU01000002">
    <property type="protein sequence ID" value="SEF86980.1"/>
    <property type="molecule type" value="Genomic_DNA"/>
</dbReference>
<dbReference type="PANTHER" id="PTHR35023:SF1">
    <property type="entry name" value="MG-PROTOPORPHYRIN IX CHELATASE"/>
    <property type="match status" value="1"/>
</dbReference>
<gene>
    <name evidence="2" type="ORF">SAMN05216223_102312</name>
</gene>
<dbReference type="Proteomes" id="UP000236754">
    <property type="component" value="Unassembled WGS sequence"/>
</dbReference>
<evidence type="ECO:0000259" key="1">
    <source>
        <dbReference type="SMART" id="SM00382"/>
    </source>
</evidence>
<reference evidence="2 3" key="1">
    <citation type="submission" date="2016-10" db="EMBL/GenBank/DDBJ databases">
        <authorList>
            <person name="de Groot N.N."/>
        </authorList>
    </citation>
    <scope>NUCLEOTIDE SEQUENCE [LARGE SCALE GENOMIC DNA]</scope>
    <source>
        <strain evidence="2 3">CGMCC 4.2023</strain>
    </source>
</reference>
<dbReference type="InterPro" id="IPR003593">
    <property type="entry name" value="AAA+_ATPase"/>
</dbReference>
<dbReference type="RefSeq" id="WP_235031819.1">
    <property type="nucleotide sequence ID" value="NZ_FNVU01000002.1"/>
</dbReference>
<name>A0A1H5VIC6_9ACTN</name>
<accession>A0A1H5VIC6</accession>
<proteinExistence type="predicted"/>
<dbReference type="GO" id="GO:0016887">
    <property type="term" value="F:ATP hydrolysis activity"/>
    <property type="evidence" value="ECO:0007669"/>
    <property type="project" value="InterPro"/>
</dbReference>
<dbReference type="CDD" id="cd00009">
    <property type="entry name" value="AAA"/>
    <property type="match status" value="1"/>
</dbReference>
<dbReference type="Pfam" id="PF17863">
    <property type="entry name" value="AAA_lid_2"/>
    <property type="match status" value="1"/>
</dbReference>
<sequence length="318" mass="34358">MTAGTRRGEPPQGIAILPYGYVVGQEEVKLALELNFVAARIGGVLISGPPGTAKSTVVRAFALMTRGRLPVTLTIDATDDRVLGGWELNALLRGETMEQPGLLEAAHADGLLYVDEVNLLNDHVVNIILDVSSTGVLSVQREGIDKVMSVSFGLVGTMNPEEGGLRPQLLDRFGLMATAQPLDADQRHAMLRAVLRFDEECGEPESPWLAEGRRRDRELRGRLLRARSRLLDIAVPDAVVRRCADTAAALQVVGHRGEVVMLQAARARAAVEGALEVTVAHLRATAPLALRHRRPETTQGGSADWTPEDLARLDTLLS</sequence>
<evidence type="ECO:0000313" key="2">
    <source>
        <dbReference type="EMBL" id="SEF86980.1"/>
    </source>
</evidence>
<dbReference type="InterPro" id="IPR011704">
    <property type="entry name" value="ATPase_dyneun-rel_AAA"/>
</dbReference>
<dbReference type="PANTHER" id="PTHR35023">
    <property type="entry name" value="CHELATASE-RELATED"/>
    <property type="match status" value="1"/>
</dbReference>
<dbReference type="Pfam" id="PF07728">
    <property type="entry name" value="AAA_5"/>
    <property type="match status" value="1"/>
</dbReference>
<dbReference type="SMART" id="SM00382">
    <property type="entry name" value="AAA"/>
    <property type="match status" value="1"/>
</dbReference>
<keyword evidence="3" id="KW-1185">Reference proteome</keyword>
<dbReference type="AlphaFoldDB" id="A0A1H5VIC6"/>
<feature type="domain" description="AAA+ ATPase" evidence="1">
    <location>
        <begin position="40"/>
        <end position="201"/>
    </location>
</feature>
<evidence type="ECO:0000313" key="3">
    <source>
        <dbReference type="Proteomes" id="UP000236754"/>
    </source>
</evidence>
<dbReference type="Gene3D" id="3.40.50.300">
    <property type="entry name" value="P-loop containing nucleotide triphosphate hydrolases"/>
    <property type="match status" value="1"/>
</dbReference>
<dbReference type="SUPFAM" id="SSF52540">
    <property type="entry name" value="P-loop containing nucleoside triphosphate hydrolases"/>
    <property type="match status" value="1"/>
</dbReference>